<gene>
    <name evidence="1" type="ORF">WJU16_14385</name>
</gene>
<keyword evidence="2" id="KW-1185">Reference proteome</keyword>
<name>A0ABZ2YHE3_9BACT</name>
<reference evidence="2" key="1">
    <citation type="submission" date="2024-03" db="EMBL/GenBank/DDBJ databases">
        <title>Chitinophaga horti sp. nov., isolated from garden soil.</title>
        <authorList>
            <person name="Lee D.S."/>
            <person name="Han D.M."/>
            <person name="Baek J.H."/>
            <person name="Choi D.G."/>
            <person name="Jeon J.H."/>
            <person name="Jeon C.O."/>
        </authorList>
    </citation>
    <scope>NUCLEOTIDE SEQUENCE [LARGE SCALE GENOMIC DNA]</scope>
    <source>
        <strain evidence="2">GPA1</strain>
    </source>
</reference>
<organism evidence="1 2">
    <name type="scientific">Chitinophaga pollutisoli</name>
    <dbReference type="NCBI Taxonomy" id="3133966"/>
    <lineage>
        <taxon>Bacteria</taxon>
        <taxon>Pseudomonadati</taxon>
        <taxon>Bacteroidota</taxon>
        <taxon>Chitinophagia</taxon>
        <taxon>Chitinophagales</taxon>
        <taxon>Chitinophagaceae</taxon>
        <taxon>Chitinophaga</taxon>
    </lineage>
</organism>
<proteinExistence type="predicted"/>
<protein>
    <submittedName>
        <fullName evidence="1">Uncharacterized protein</fullName>
    </submittedName>
</protein>
<dbReference type="Proteomes" id="UP001485459">
    <property type="component" value="Chromosome"/>
</dbReference>
<dbReference type="EMBL" id="CP149822">
    <property type="protein sequence ID" value="WZN39189.1"/>
    <property type="molecule type" value="Genomic_DNA"/>
</dbReference>
<evidence type="ECO:0000313" key="2">
    <source>
        <dbReference type="Proteomes" id="UP001485459"/>
    </source>
</evidence>
<accession>A0ABZ2YHE3</accession>
<dbReference type="RefSeq" id="WP_341834186.1">
    <property type="nucleotide sequence ID" value="NZ_CP149822.1"/>
</dbReference>
<evidence type="ECO:0000313" key="1">
    <source>
        <dbReference type="EMBL" id="WZN39189.1"/>
    </source>
</evidence>
<sequence>MPFQFQPTCIKDQPIYSTISRFLNDLHRQEGRNISHVTVTVHGSPSHFVPGRDIHQLEVTRTKGYNTLAYQEMTLESPVNNMVMMIAHSPEPIR</sequence>